<dbReference type="InterPro" id="IPR050416">
    <property type="entry name" value="FAD-linked_Oxidoreductase"/>
</dbReference>
<name>A0ABV9HBD2_9MICO</name>
<evidence type="ECO:0000313" key="7">
    <source>
        <dbReference type="EMBL" id="MFC4627264.1"/>
    </source>
</evidence>
<dbReference type="Pfam" id="PF08031">
    <property type="entry name" value="BBE"/>
    <property type="match status" value="1"/>
</dbReference>
<dbReference type="RefSeq" id="WP_377132236.1">
    <property type="nucleotide sequence ID" value="NZ_JBHSFI010000002.1"/>
</dbReference>
<dbReference type="Gene3D" id="3.30.465.10">
    <property type="match status" value="1"/>
</dbReference>
<evidence type="ECO:0000256" key="3">
    <source>
        <dbReference type="ARBA" id="ARBA00022630"/>
    </source>
</evidence>
<comment type="cofactor">
    <cofactor evidence="1">
        <name>FAD</name>
        <dbReference type="ChEBI" id="CHEBI:57692"/>
    </cofactor>
</comment>
<dbReference type="PANTHER" id="PTHR42973">
    <property type="entry name" value="BINDING OXIDOREDUCTASE, PUTATIVE (AFU_ORTHOLOGUE AFUA_1G17690)-RELATED"/>
    <property type="match status" value="1"/>
</dbReference>
<feature type="domain" description="FAD-binding PCMH-type" evidence="6">
    <location>
        <begin position="87"/>
        <end position="267"/>
    </location>
</feature>
<evidence type="ECO:0000256" key="5">
    <source>
        <dbReference type="ARBA" id="ARBA00023002"/>
    </source>
</evidence>
<evidence type="ECO:0000256" key="4">
    <source>
        <dbReference type="ARBA" id="ARBA00022827"/>
    </source>
</evidence>
<evidence type="ECO:0000313" key="8">
    <source>
        <dbReference type="Proteomes" id="UP001596011"/>
    </source>
</evidence>
<dbReference type="InterPro" id="IPR016166">
    <property type="entry name" value="FAD-bd_PCMH"/>
</dbReference>
<keyword evidence="5" id="KW-0560">Oxidoreductase</keyword>
<dbReference type="PANTHER" id="PTHR42973:SF39">
    <property type="entry name" value="FAD-BINDING PCMH-TYPE DOMAIN-CONTAINING PROTEIN"/>
    <property type="match status" value="1"/>
</dbReference>
<keyword evidence="4" id="KW-0274">FAD</keyword>
<protein>
    <submittedName>
        <fullName evidence="7">FAD-dependent oxidoreductase</fullName>
    </submittedName>
</protein>
<dbReference type="InterPro" id="IPR016169">
    <property type="entry name" value="FAD-bd_PCMH_sub2"/>
</dbReference>
<dbReference type="SUPFAM" id="SSF56176">
    <property type="entry name" value="FAD-binding/transporter-associated domain-like"/>
    <property type="match status" value="1"/>
</dbReference>
<keyword evidence="3" id="KW-0285">Flavoprotein</keyword>
<keyword evidence="8" id="KW-1185">Reference proteome</keyword>
<evidence type="ECO:0000256" key="1">
    <source>
        <dbReference type="ARBA" id="ARBA00001974"/>
    </source>
</evidence>
<dbReference type="Pfam" id="PF01565">
    <property type="entry name" value="FAD_binding_4"/>
    <property type="match status" value="1"/>
</dbReference>
<organism evidence="7 8">
    <name type="scientific">Promicromonospora alba</name>
    <dbReference type="NCBI Taxonomy" id="1616110"/>
    <lineage>
        <taxon>Bacteria</taxon>
        <taxon>Bacillati</taxon>
        <taxon>Actinomycetota</taxon>
        <taxon>Actinomycetes</taxon>
        <taxon>Micrococcales</taxon>
        <taxon>Promicromonosporaceae</taxon>
        <taxon>Promicromonospora</taxon>
    </lineage>
</organism>
<dbReference type="EMBL" id="JBHSFI010000002">
    <property type="protein sequence ID" value="MFC4627264.1"/>
    <property type="molecule type" value="Genomic_DNA"/>
</dbReference>
<dbReference type="InterPro" id="IPR006311">
    <property type="entry name" value="TAT_signal"/>
</dbReference>
<dbReference type="InterPro" id="IPR006094">
    <property type="entry name" value="Oxid_FAD_bind_N"/>
</dbReference>
<dbReference type="InterPro" id="IPR036318">
    <property type="entry name" value="FAD-bd_PCMH-like_sf"/>
</dbReference>
<gene>
    <name evidence="7" type="ORF">ACFO6V_03395</name>
</gene>
<reference evidence="8" key="1">
    <citation type="journal article" date="2019" name="Int. J. Syst. Evol. Microbiol.">
        <title>The Global Catalogue of Microorganisms (GCM) 10K type strain sequencing project: providing services to taxonomists for standard genome sequencing and annotation.</title>
        <authorList>
            <consortium name="The Broad Institute Genomics Platform"/>
            <consortium name="The Broad Institute Genome Sequencing Center for Infectious Disease"/>
            <person name="Wu L."/>
            <person name="Ma J."/>
        </authorList>
    </citation>
    <scope>NUCLEOTIDE SEQUENCE [LARGE SCALE GENOMIC DNA]</scope>
    <source>
        <strain evidence="8">CCUG 42722</strain>
    </source>
</reference>
<accession>A0ABV9HBD2</accession>
<dbReference type="InterPro" id="IPR012951">
    <property type="entry name" value="BBE"/>
</dbReference>
<proteinExistence type="inferred from homology"/>
<sequence length="582" mass="62600">MTAKVSAHPEGEQDHSPVDRRGFLLGAAGTAAAGAMVALQPASPAAALVAGAARTTGAATTSMPAGAVVTASDSRYLDMMTGNNVRFVATPDYVRLISSARDAEAAVRTAVRTGKKVSVRSGGHCFADFVCNPEVEVILDLSTMTDVFYDPAMRAFAVEPGARLLAVYEKLFKGWGVTIPGGICYSVGVGGHIAGGGYGLLTRAHGLVVDHLYAVEVVTVDARNTVRTQVATRDSRGALGDLWWAHTGGGGGNFGIVTKYWFRSPGATGSNPSDLLVKAPSRVLVSALSFPWDQVGETEFRRLMTNWNEWHERYKDPGTPESHLSSLFNLSHKANGSLGMFTQIDADAPDAAGVLARFVAKITDGVNVSTAPMTAPSGELPPMPAFYETQEVSWMQATRTVGTNNPTITNPTSRGAHKSAYFKKGFTAEQLGVMWAQLTRPDFTNPDTMMVVFSFGGQVNAVAQDATANAQRDSIFKICLQTFWQDEAEDDFYLGWERETFEAMFAGSGGVPVPDEQVDGCYINYPDVDMADPARNRSGVPWSTLYYKGNYARLQRTKLEWDPTNFFTHSLGVELPEGADLP</sequence>
<dbReference type="Gene3D" id="3.40.462.20">
    <property type="match status" value="1"/>
</dbReference>
<evidence type="ECO:0000259" key="6">
    <source>
        <dbReference type="PROSITE" id="PS51387"/>
    </source>
</evidence>
<dbReference type="PROSITE" id="PS51387">
    <property type="entry name" value="FAD_PCMH"/>
    <property type="match status" value="1"/>
</dbReference>
<dbReference type="PROSITE" id="PS51318">
    <property type="entry name" value="TAT"/>
    <property type="match status" value="1"/>
</dbReference>
<dbReference type="Proteomes" id="UP001596011">
    <property type="component" value="Unassembled WGS sequence"/>
</dbReference>
<evidence type="ECO:0000256" key="2">
    <source>
        <dbReference type="ARBA" id="ARBA00005466"/>
    </source>
</evidence>
<comment type="caution">
    <text evidence="7">The sequence shown here is derived from an EMBL/GenBank/DDBJ whole genome shotgun (WGS) entry which is preliminary data.</text>
</comment>
<comment type="similarity">
    <text evidence="2">Belongs to the oxygen-dependent FAD-linked oxidoreductase family.</text>
</comment>